<feature type="binding site" evidence="5">
    <location>
        <begin position="117"/>
        <end position="120"/>
    </location>
    <ligand>
        <name>(6S)-5,6,7,8-tetrahydrofolate</name>
        <dbReference type="ChEBI" id="CHEBI:57453"/>
    </ligand>
</feature>
<comment type="catalytic activity">
    <reaction evidence="5">
        <text>L-methionyl-tRNA(fMet) + (6R)-10-formyltetrahydrofolate = N-formyl-L-methionyl-tRNA(fMet) + (6S)-5,6,7,8-tetrahydrofolate + H(+)</text>
        <dbReference type="Rhea" id="RHEA:24380"/>
        <dbReference type="Rhea" id="RHEA-COMP:9952"/>
        <dbReference type="Rhea" id="RHEA-COMP:9953"/>
        <dbReference type="ChEBI" id="CHEBI:15378"/>
        <dbReference type="ChEBI" id="CHEBI:57453"/>
        <dbReference type="ChEBI" id="CHEBI:78530"/>
        <dbReference type="ChEBI" id="CHEBI:78844"/>
        <dbReference type="ChEBI" id="CHEBI:195366"/>
        <dbReference type="EC" id="2.1.2.9"/>
    </reaction>
</comment>
<name>A0A9D5KAG6_UNCW3</name>
<dbReference type="Gene3D" id="3.40.50.12230">
    <property type="match status" value="1"/>
</dbReference>
<dbReference type="CDD" id="cd08704">
    <property type="entry name" value="Met_tRNA_FMT_C"/>
    <property type="match status" value="1"/>
</dbReference>
<evidence type="ECO:0000313" key="9">
    <source>
        <dbReference type="Proteomes" id="UP000630660"/>
    </source>
</evidence>
<dbReference type="SUPFAM" id="SSF50486">
    <property type="entry name" value="FMT C-terminal domain-like"/>
    <property type="match status" value="1"/>
</dbReference>
<dbReference type="CDD" id="cd08646">
    <property type="entry name" value="FMT_core_Met-tRNA-FMT_N"/>
    <property type="match status" value="1"/>
</dbReference>
<comment type="caution">
    <text evidence="8">The sequence shown here is derived from an EMBL/GenBank/DDBJ whole genome shotgun (WGS) entry which is preliminary data.</text>
</comment>
<keyword evidence="3 5" id="KW-0808">Transferase</keyword>
<dbReference type="PANTHER" id="PTHR11138:SF5">
    <property type="entry name" value="METHIONYL-TRNA FORMYLTRANSFERASE, MITOCHONDRIAL"/>
    <property type="match status" value="1"/>
</dbReference>
<evidence type="ECO:0000256" key="2">
    <source>
        <dbReference type="ARBA" id="ARBA00012261"/>
    </source>
</evidence>
<dbReference type="InterPro" id="IPR041711">
    <property type="entry name" value="Met-tRNA-FMT_N"/>
</dbReference>
<dbReference type="SUPFAM" id="SSF53328">
    <property type="entry name" value="Formyltransferase"/>
    <property type="match status" value="1"/>
</dbReference>
<evidence type="ECO:0000313" key="8">
    <source>
        <dbReference type="EMBL" id="MBD3365371.1"/>
    </source>
</evidence>
<evidence type="ECO:0000259" key="6">
    <source>
        <dbReference type="Pfam" id="PF00551"/>
    </source>
</evidence>
<feature type="domain" description="Formyl transferase C-terminal" evidence="7">
    <location>
        <begin position="211"/>
        <end position="308"/>
    </location>
</feature>
<dbReference type="InterPro" id="IPR005793">
    <property type="entry name" value="Formyl_trans_C"/>
</dbReference>
<keyword evidence="4 5" id="KW-0648">Protein biosynthesis</keyword>
<accession>A0A9D5KAG6</accession>
<evidence type="ECO:0000259" key="7">
    <source>
        <dbReference type="Pfam" id="PF02911"/>
    </source>
</evidence>
<dbReference type="InterPro" id="IPR036477">
    <property type="entry name" value="Formyl_transf_N_sf"/>
</dbReference>
<evidence type="ECO:0000256" key="4">
    <source>
        <dbReference type="ARBA" id="ARBA00022917"/>
    </source>
</evidence>
<protein>
    <recommendedName>
        <fullName evidence="2 5">Methionyl-tRNA formyltransferase</fullName>
        <ecNumber evidence="2 5">2.1.2.9</ecNumber>
    </recommendedName>
</protein>
<comment type="function">
    <text evidence="5">Attaches a formyl group to the free amino group of methionyl-tRNA(fMet). The formyl group appears to play a dual role in the initiator identity of N-formylmethionyl-tRNA by promoting its recognition by IF2 and preventing the misappropriation of this tRNA by the elongation apparatus.</text>
</comment>
<gene>
    <name evidence="5" type="primary">fmt</name>
    <name evidence="8" type="ORF">GF359_09180</name>
</gene>
<feature type="domain" description="Formyl transferase N-terminal" evidence="6">
    <location>
        <begin position="34"/>
        <end position="181"/>
    </location>
</feature>
<dbReference type="InterPro" id="IPR044135">
    <property type="entry name" value="Met-tRNA-FMT_C"/>
</dbReference>
<dbReference type="InterPro" id="IPR011034">
    <property type="entry name" value="Formyl_transferase-like_C_sf"/>
</dbReference>
<dbReference type="InterPro" id="IPR002376">
    <property type="entry name" value="Formyl_transf_N"/>
</dbReference>
<evidence type="ECO:0000256" key="5">
    <source>
        <dbReference type="HAMAP-Rule" id="MF_00182"/>
    </source>
</evidence>
<evidence type="ECO:0000256" key="1">
    <source>
        <dbReference type="ARBA" id="ARBA00010699"/>
    </source>
</evidence>
<dbReference type="PANTHER" id="PTHR11138">
    <property type="entry name" value="METHIONYL-TRNA FORMYLTRANSFERASE"/>
    <property type="match status" value="1"/>
</dbReference>
<dbReference type="NCBIfam" id="TIGR00460">
    <property type="entry name" value="fmt"/>
    <property type="match status" value="1"/>
</dbReference>
<dbReference type="AlphaFoldDB" id="A0A9D5KAG6"/>
<organism evidence="8 9">
    <name type="scientific">candidate division WOR-3 bacterium</name>
    <dbReference type="NCBI Taxonomy" id="2052148"/>
    <lineage>
        <taxon>Bacteria</taxon>
        <taxon>Bacteria division WOR-3</taxon>
    </lineage>
</organism>
<evidence type="ECO:0000256" key="3">
    <source>
        <dbReference type="ARBA" id="ARBA00022679"/>
    </source>
</evidence>
<dbReference type="EC" id="2.1.2.9" evidence="2 5"/>
<dbReference type="GO" id="GO:0004479">
    <property type="term" value="F:methionyl-tRNA formyltransferase activity"/>
    <property type="evidence" value="ECO:0007669"/>
    <property type="project" value="UniProtKB-UniRule"/>
</dbReference>
<dbReference type="EMBL" id="WJKJ01000306">
    <property type="protein sequence ID" value="MBD3365371.1"/>
    <property type="molecule type" value="Genomic_DNA"/>
</dbReference>
<comment type="similarity">
    <text evidence="1 5">Belongs to the Fmt family.</text>
</comment>
<proteinExistence type="inferred from homology"/>
<dbReference type="Pfam" id="PF00551">
    <property type="entry name" value="Formyl_trans_N"/>
    <property type="match status" value="1"/>
</dbReference>
<reference evidence="8" key="1">
    <citation type="submission" date="2019-11" db="EMBL/GenBank/DDBJ databases">
        <title>Microbial mats filling the niche in hypersaline microbial mats.</title>
        <authorList>
            <person name="Wong H.L."/>
            <person name="Macleod F.I."/>
            <person name="White R.A. III"/>
            <person name="Burns B.P."/>
        </authorList>
    </citation>
    <scope>NUCLEOTIDE SEQUENCE</scope>
    <source>
        <strain evidence="8">Bin_327</strain>
    </source>
</reference>
<dbReference type="InterPro" id="IPR005794">
    <property type="entry name" value="Fmt"/>
</dbReference>
<dbReference type="HAMAP" id="MF_00182">
    <property type="entry name" value="Formyl_trans"/>
    <property type="match status" value="1"/>
</dbReference>
<dbReference type="Pfam" id="PF02911">
    <property type="entry name" value="Formyl_trans_C"/>
    <property type="match status" value="1"/>
</dbReference>
<sequence length="319" mass="35537">MNPLCSRRSKLKIVYLGTAAIGIPLLRRCDSLWEVTGIITAPDRPMGRGKRLKPTPVKEAGLELGIEVYQPSDVNSHESIQWCRERNPEAFVLFAYGQILTNTLLGIPRWALNVHPSLLPRYRGAAPIQRAIMAGENETGISIIQMEPRVDAGGILAQEPLPIDPEDTYGDLAEHVSRAAPYLVEKALTGLKDRSLIPRPQPEQGITSAPRIRKEERIITWEEPVTSIHNRIRALSPTPLAYTWFRHKRLEIVRSQIADLEGSGKPGTLVSESGMLMVQCGVGFLEVLILKPEGKKEMDSQAFVNGYRPSENDILGYKH</sequence>
<dbReference type="Proteomes" id="UP000630660">
    <property type="component" value="Unassembled WGS sequence"/>
</dbReference>